<protein>
    <recommendedName>
        <fullName evidence="4">Reverse transcriptase Ty1/copia-type domain-containing protein</fullName>
    </recommendedName>
</protein>
<accession>A0A438HR72</accession>
<evidence type="ECO:0008006" key="4">
    <source>
        <dbReference type="Google" id="ProtNLM"/>
    </source>
</evidence>
<evidence type="ECO:0000313" key="3">
    <source>
        <dbReference type="Proteomes" id="UP000288805"/>
    </source>
</evidence>
<sequence>MMTEFESKERKGERPARLFQQGYTRKNKDVNVIPPLGSSTPLNDTTMLSDDSSETNPKGKKTVGCKWVISVRYKSDGAIDRMNTITVIHSLVVNLDWPLRQFDVKNVFLHGDLLEELYMDPPLGFTPK</sequence>
<comment type="caution">
    <text evidence="2">The sequence shown here is derived from an EMBL/GenBank/DDBJ whole genome shotgun (WGS) entry which is preliminary data.</text>
</comment>
<feature type="compositionally biased region" description="Polar residues" evidence="1">
    <location>
        <begin position="37"/>
        <end position="56"/>
    </location>
</feature>
<reference evidence="2 3" key="1">
    <citation type="journal article" date="2018" name="PLoS Genet.">
        <title>Population sequencing reveals clonal diversity and ancestral inbreeding in the grapevine cultivar Chardonnay.</title>
        <authorList>
            <person name="Roach M.J."/>
            <person name="Johnson D.L."/>
            <person name="Bohlmann J."/>
            <person name="van Vuuren H.J."/>
            <person name="Jones S.J."/>
            <person name="Pretorius I.S."/>
            <person name="Schmidt S.A."/>
            <person name="Borneman A.R."/>
        </authorList>
    </citation>
    <scope>NUCLEOTIDE SEQUENCE [LARGE SCALE GENOMIC DNA]</scope>
    <source>
        <strain evidence="3">cv. Chardonnay</strain>
        <tissue evidence="2">Leaf</tissue>
    </source>
</reference>
<dbReference type="EMBL" id="QGNW01000188">
    <property type="protein sequence ID" value="RVW86961.1"/>
    <property type="molecule type" value="Genomic_DNA"/>
</dbReference>
<proteinExistence type="predicted"/>
<evidence type="ECO:0000256" key="1">
    <source>
        <dbReference type="SAM" id="MobiDB-lite"/>
    </source>
</evidence>
<evidence type="ECO:0000313" key="2">
    <source>
        <dbReference type="EMBL" id="RVW86961.1"/>
    </source>
</evidence>
<name>A0A438HR72_VITVI</name>
<feature type="region of interest" description="Disordered" evidence="1">
    <location>
        <begin position="1"/>
        <end position="61"/>
    </location>
</feature>
<organism evidence="2 3">
    <name type="scientific">Vitis vinifera</name>
    <name type="common">Grape</name>
    <dbReference type="NCBI Taxonomy" id="29760"/>
    <lineage>
        <taxon>Eukaryota</taxon>
        <taxon>Viridiplantae</taxon>
        <taxon>Streptophyta</taxon>
        <taxon>Embryophyta</taxon>
        <taxon>Tracheophyta</taxon>
        <taxon>Spermatophyta</taxon>
        <taxon>Magnoliopsida</taxon>
        <taxon>eudicotyledons</taxon>
        <taxon>Gunneridae</taxon>
        <taxon>Pentapetalae</taxon>
        <taxon>rosids</taxon>
        <taxon>Vitales</taxon>
        <taxon>Vitaceae</taxon>
        <taxon>Viteae</taxon>
        <taxon>Vitis</taxon>
    </lineage>
</organism>
<dbReference type="Proteomes" id="UP000288805">
    <property type="component" value="Unassembled WGS sequence"/>
</dbReference>
<dbReference type="AlphaFoldDB" id="A0A438HR72"/>
<gene>
    <name evidence="2" type="ORF">CK203_043481</name>
</gene>
<feature type="compositionally biased region" description="Basic and acidic residues" evidence="1">
    <location>
        <begin position="1"/>
        <end position="16"/>
    </location>
</feature>